<sequence>MKLPFAQIDAFADRPFQGNSAAVIPLDAWLPDELLIRIAMENNLSETAFLVPASDDADYELRWCTPTTEVPLCGHATLAAGHFVLSRDQSMARVRFLTRKAGMLEVQRAGTGYALDLPATDMEPGSDDTLLDILGLPDASIFVACNGVEHIHIVLLPDEAAVRAVRPDFRRLAEVDTMAIVTAPGDSADIASRVFVSAWGIDEDPVTGSAHAALVPFWAERLGRDTFSAFQASARGGHMRCRLEGDRVILDAPCVTVIEGVFSL</sequence>
<dbReference type="SUPFAM" id="SSF54506">
    <property type="entry name" value="Diaminopimelate epimerase-like"/>
    <property type="match status" value="1"/>
</dbReference>
<dbReference type="PANTHER" id="PTHR13774:SF17">
    <property type="entry name" value="PHENAZINE BIOSYNTHESIS-LIKE DOMAIN-CONTAINING PROTEIN"/>
    <property type="match status" value="1"/>
</dbReference>
<dbReference type="Pfam" id="PF02567">
    <property type="entry name" value="PhzC-PhzF"/>
    <property type="match status" value="1"/>
</dbReference>
<feature type="active site" evidence="3">
    <location>
        <position position="46"/>
    </location>
</feature>
<dbReference type="Proteomes" id="UP000286100">
    <property type="component" value="Unassembled WGS sequence"/>
</dbReference>
<comment type="caution">
    <text evidence="4">The sequence shown here is derived from an EMBL/GenBank/DDBJ whole genome shotgun (WGS) entry which is preliminary data.</text>
</comment>
<dbReference type="OrthoDB" id="9788221at2"/>
<dbReference type="NCBIfam" id="TIGR00654">
    <property type="entry name" value="PhzF_family"/>
    <property type="match status" value="1"/>
</dbReference>
<dbReference type="Gene3D" id="3.10.310.10">
    <property type="entry name" value="Diaminopimelate Epimerase, Chain A, domain 1"/>
    <property type="match status" value="2"/>
</dbReference>
<dbReference type="RefSeq" id="WP_119759581.1">
    <property type="nucleotide sequence ID" value="NZ_QYUM01000002.1"/>
</dbReference>
<organism evidence="4 5">
    <name type="scientific">Sphingomonas cavernae</name>
    <dbReference type="NCBI Taxonomy" id="2320861"/>
    <lineage>
        <taxon>Bacteria</taxon>
        <taxon>Pseudomonadati</taxon>
        <taxon>Pseudomonadota</taxon>
        <taxon>Alphaproteobacteria</taxon>
        <taxon>Sphingomonadales</taxon>
        <taxon>Sphingomonadaceae</taxon>
        <taxon>Sphingomonas</taxon>
    </lineage>
</organism>
<dbReference type="InterPro" id="IPR003719">
    <property type="entry name" value="Phenazine_PhzF-like"/>
</dbReference>
<accession>A0A418WPZ4</accession>
<evidence type="ECO:0000256" key="2">
    <source>
        <dbReference type="ARBA" id="ARBA00023235"/>
    </source>
</evidence>
<comment type="similarity">
    <text evidence="1">Belongs to the PhzF family.</text>
</comment>
<proteinExistence type="inferred from homology"/>
<gene>
    <name evidence="4" type="ORF">D3876_02820</name>
</gene>
<protein>
    <submittedName>
        <fullName evidence="4">PhzF family phenazine biosynthesis protein</fullName>
    </submittedName>
</protein>
<keyword evidence="2" id="KW-0413">Isomerase</keyword>
<keyword evidence="5" id="KW-1185">Reference proteome</keyword>
<evidence type="ECO:0000256" key="1">
    <source>
        <dbReference type="ARBA" id="ARBA00008270"/>
    </source>
</evidence>
<dbReference type="GO" id="GO:0005737">
    <property type="term" value="C:cytoplasm"/>
    <property type="evidence" value="ECO:0007669"/>
    <property type="project" value="TreeGrafter"/>
</dbReference>
<reference evidence="4 5" key="1">
    <citation type="submission" date="2018-09" db="EMBL/GenBank/DDBJ databases">
        <authorList>
            <person name="Zhu H."/>
        </authorList>
    </citation>
    <scope>NUCLEOTIDE SEQUENCE [LARGE SCALE GENOMIC DNA]</scope>
    <source>
        <strain evidence="4 5">K2R01-6</strain>
    </source>
</reference>
<evidence type="ECO:0000313" key="5">
    <source>
        <dbReference type="Proteomes" id="UP000286100"/>
    </source>
</evidence>
<evidence type="ECO:0000256" key="3">
    <source>
        <dbReference type="PIRSR" id="PIRSR016184-1"/>
    </source>
</evidence>
<dbReference type="PIRSF" id="PIRSF016184">
    <property type="entry name" value="PhzC_PhzF"/>
    <property type="match status" value="1"/>
</dbReference>
<dbReference type="GO" id="GO:0016853">
    <property type="term" value="F:isomerase activity"/>
    <property type="evidence" value="ECO:0007669"/>
    <property type="project" value="UniProtKB-KW"/>
</dbReference>
<evidence type="ECO:0000313" key="4">
    <source>
        <dbReference type="EMBL" id="RJF93303.1"/>
    </source>
</evidence>
<dbReference type="AlphaFoldDB" id="A0A418WPZ4"/>
<name>A0A418WPZ4_9SPHN</name>
<dbReference type="EMBL" id="QYUM01000002">
    <property type="protein sequence ID" value="RJF93303.1"/>
    <property type="molecule type" value="Genomic_DNA"/>
</dbReference>
<dbReference type="PANTHER" id="PTHR13774">
    <property type="entry name" value="PHENAZINE BIOSYNTHESIS PROTEIN"/>
    <property type="match status" value="1"/>
</dbReference>